<name>A0A6I2M9S5_9BACI</name>
<organism evidence="3 4">
    <name type="scientific">Metabacillus idriensis</name>
    <dbReference type="NCBI Taxonomy" id="324768"/>
    <lineage>
        <taxon>Bacteria</taxon>
        <taxon>Bacillati</taxon>
        <taxon>Bacillota</taxon>
        <taxon>Bacilli</taxon>
        <taxon>Bacillales</taxon>
        <taxon>Bacillaceae</taxon>
        <taxon>Metabacillus</taxon>
    </lineage>
</organism>
<evidence type="ECO:0000259" key="1">
    <source>
        <dbReference type="Pfam" id="PF05913"/>
    </source>
</evidence>
<dbReference type="InterPro" id="IPR043894">
    <property type="entry name" value="MupG_C"/>
</dbReference>
<reference evidence="3 4" key="1">
    <citation type="submission" date="2019-11" db="EMBL/GenBank/DDBJ databases">
        <title>Bacillus idriensis genome.</title>
        <authorList>
            <person name="Konopka E.N."/>
            <person name="Newman J.D."/>
        </authorList>
    </citation>
    <scope>NUCLEOTIDE SEQUENCE [LARGE SCALE GENOMIC DNA]</scope>
    <source>
        <strain evidence="3 4">DSM 19097</strain>
    </source>
</reference>
<sequence>MIGISFYLQDPNAEKQLVHAAKSGVKRAFTSLHIPEEKGNLVCRMTELLKLAHSHDIEIHADVSLKTLDHLGISRFEDLTSFGVKGIRLDDGFDYETIKSLSNVFSLSLNASTLTEKELQTILGSGIQSERLIAWHNFYPRRETGLDEAFFHQQNRMFKKYGIPIAAFIPGAETKRGPLFDGLPTLEKHRDINPYAAGVEMLQLVDEVFIGDPGTENEFLENLSIYENQNILIMNVISSAFSSGTYQFRPDVSRDVYRLQGTRTASEVDPENTIARQIGMITMDNDGYGRYKGEIQICRRNLEADERVNVIGHVSAEDLPLLDLALPGQKVKLVVS</sequence>
<dbReference type="Gene3D" id="2.40.100.10">
    <property type="entry name" value="Cyclophilin-like"/>
    <property type="match status" value="1"/>
</dbReference>
<dbReference type="PANTHER" id="PTHR38435:SF2">
    <property type="entry name" value="DUF871 DOMAIN-CONTAINING PROTEIN"/>
    <property type="match status" value="1"/>
</dbReference>
<dbReference type="InterPro" id="IPR013785">
    <property type="entry name" value="Aldolase_TIM"/>
</dbReference>
<dbReference type="SUPFAM" id="SSF50891">
    <property type="entry name" value="Cyclophilin-like"/>
    <property type="match status" value="1"/>
</dbReference>
<gene>
    <name evidence="3" type="ORF">GJU41_04295</name>
</gene>
<evidence type="ECO:0000259" key="2">
    <source>
        <dbReference type="Pfam" id="PF19200"/>
    </source>
</evidence>
<dbReference type="Gene3D" id="3.20.20.70">
    <property type="entry name" value="Aldolase class I"/>
    <property type="match status" value="1"/>
</dbReference>
<comment type="caution">
    <text evidence="3">The sequence shown here is derived from an EMBL/GenBank/DDBJ whole genome shotgun (WGS) entry which is preliminary data.</text>
</comment>
<accession>A0A6I2M9S5</accession>
<evidence type="ECO:0000313" key="4">
    <source>
        <dbReference type="Proteomes" id="UP000441585"/>
    </source>
</evidence>
<dbReference type="InterPro" id="IPR029000">
    <property type="entry name" value="Cyclophilin-like_dom_sf"/>
</dbReference>
<dbReference type="Pfam" id="PF19200">
    <property type="entry name" value="MupG_N"/>
    <property type="match status" value="1"/>
</dbReference>
<feature type="domain" description="6-phospho-N-acetylmuramidase N-terminal" evidence="2">
    <location>
        <begin position="2"/>
        <end position="224"/>
    </location>
</feature>
<dbReference type="SUPFAM" id="SSF51445">
    <property type="entry name" value="(Trans)glycosidases"/>
    <property type="match status" value="1"/>
</dbReference>
<dbReference type="Proteomes" id="UP000441585">
    <property type="component" value="Unassembled WGS sequence"/>
</dbReference>
<dbReference type="Pfam" id="PF05913">
    <property type="entry name" value="MupG_C"/>
    <property type="match status" value="1"/>
</dbReference>
<evidence type="ECO:0000313" key="3">
    <source>
        <dbReference type="EMBL" id="MRX53181.1"/>
    </source>
</evidence>
<dbReference type="AlphaFoldDB" id="A0A6I2M9S5"/>
<dbReference type="InterPro" id="IPR017853">
    <property type="entry name" value="GH"/>
</dbReference>
<dbReference type="InterPro" id="IPR043797">
    <property type="entry name" value="MupG_N"/>
</dbReference>
<dbReference type="RefSeq" id="WP_170292718.1">
    <property type="nucleotide sequence ID" value="NZ_CAJGAA010000001.1"/>
</dbReference>
<dbReference type="PANTHER" id="PTHR38435">
    <property type="match status" value="1"/>
</dbReference>
<keyword evidence="4" id="KW-1185">Reference proteome</keyword>
<feature type="domain" description="6-phospho-N-acetylmuramidase C-terminal" evidence="1">
    <location>
        <begin position="239"/>
        <end position="333"/>
    </location>
</feature>
<dbReference type="InterPro" id="IPR008589">
    <property type="entry name" value="MupG"/>
</dbReference>
<protein>
    <submittedName>
        <fullName evidence="3">DUF871 family protein</fullName>
    </submittedName>
</protein>
<proteinExistence type="predicted"/>
<dbReference type="EMBL" id="WKKF01000001">
    <property type="protein sequence ID" value="MRX53181.1"/>
    <property type="molecule type" value="Genomic_DNA"/>
</dbReference>